<evidence type="ECO:0000313" key="2">
    <source>
        <dbReference type="EMBL" id="WAM31558.1"/>
    </source>
</evidence>
<protein>
    <submittedName>
        <fullName evidence="2">Uncharacterized protein</fullName>
    </submittedName>
</protein>
<name>A0ABY7BGN2_9FIRM</name>
<keyword evidence="1" id="KW-0472">Membrane</keyword>
<dbReference type="RefSeq" id="WP_045166039.1">
    <property type="nucleotide sequence ID" value="NZ_CP113864.1"/>
</dbReference>
<proteinExistence type="predicted"/>
<organism evidence="2 3">
    <name type="scientific">Caldicellulosiruptor naganoensis</name>
    <dbReference type="NCBI Taxonomy" id="29324"/>
    <lineage>
        <taxon>Bacteria</taxon>
        <taxon>Bacillati</taxon>
        <taxon>Bacillota</taxon>
        <taxon>Bacillota incertae sedis</taxon>
        <taxon>Caldicellulosiruptorales</taxon>
        <taxon>Caldicellulosiruptoraceae</taxon>
        <taxon>Caldicellulosiruptor</taxon>
    </lineage>
</organism>
<reference evidence="2" key="1">
    <citation type="submission" date="2022-12" db="EMBL/GenBank/DDBJ databases">
        <authorList>
            <person name="Bing R.G."/>
            <person name="Willard D.J."/>
            <person name="Manesh M.J.H."/>
            <person name="Laemthong T."/>
            <person name="Crosby J.R."/>
            <person name="Kelly R.M."/>
        </authorList>
    </citation>
    <scope>NUCLEOTIDE SEQUENCE</scope>
    <source>
        <strain evidence="2">DSM 8991</strain>
    </source>
</reference>
<evidence type="ECO:0000256" key="1">
    <source>
        <dbReference type="SAM" id="Phobius"/>
    </source>
</evidence>
<feature type="transmembrane region" description="Helical" evidence="1">
    <location>
        <begin position="12"/>
        <end position="38"/>
    </location>
</feature>
<dbReference type="Proteomes" id="UP001164745">
    <property type="component" value="Chromosome"/>
</dbReference>
<gene>
    <name evidence="2" type="ORF">OTJ99_002456</name>
</gene>
<dbReference type="EMBL" id="CP113864">
    <property type="protein sequence ID" value="WAM31558.1"/>
    <property type="molecule type" value="Genomic_DNA"/>
</dbReference>
<accession>A0ABY7BGN2</accession>
<keyword evidence="1" id="KW-1133">Transmembrane helix</keyword>
<sequence length="345" mass="40576">MKTIRFFYKIILYLALAISIILSFNVFGIEFIHPYIFLHYEYKKSYPNIRYYEDVVPIENGLAIVYRGKIGKLESDSLTWTKIAYQNHRVYSDGKSAVAYVQGGKYLHIISSQWQKDILYPVNIEKVRVKNGNVLVLLSSQNEDYLIMYDKNQNIIFSVKYKEKVIDCDFNGIFAIAILKPRDSNELAISFADKRGIYMTKVLPPSLQNVKRCYAIEDYILMYNQKVIEVYDLKIQKKIKTFSFAVPPEYVIGNTNVLFAEHRFLVYNKLRKNFVFKQIEDFNSVCADAEKIVTSKGNEIRIYSMNLNRIKTLKVNSFGFVKAVISTDKLYYIYNDRIELYQERW</sequence>
<keyword evidence="1" id="KW-0812">Transmembrane</keyword>
<evidence type="ECO:0000313" key="3">
    <source>
        <dbReference type="Proteomes" id="UP001164745"/>
    </source>
</evidence>
<keyword evidence="3" id="KW-1185">Reference proteome</keyword>